<dbReference type="SUPFAM" id="SSF50692">
    <property type="entry name" value="ADC-like"/>
    <property type="match status" value="1"/>
</dbReference>
<reference evidence="6 7" key="1">
    <citation type="submission" date="2023-10" db="EMBL/GenBank/DDBJ databases">
        <title>Two novel species belonging to the OM43/NOR5 clade.</title>
        <authorList>
            <person name="Park M."/>
        </authorList>
    </citation>
    <scope>NUCLEOTIDE SEQUENCE [LARGE SCALE GENOMIC DNA]</scope>
    <source>
        <strain evidence="6 7">IMCC45268</strain>
    </source>
</reference>
<evidence type="ECO:0000256" key="2">
    <source>
        <dbReference type="ARBA" id="ARBA00022723"/>
    </source>
</evidence>
<evidence type="ECO:0000313" key="6">
    <source>
        <dbReference type="EMBL" id="WOJ97910.1"/>
    </source>
</evidence>
<dbReference type="Gene3D" id="3.40.228.10">
    <property type="entry name" value="Dimethylsulfoxide Reductase, domain 2"/>
    <property type="match status" value="1"/>
</dbReference>
<dbReference type="RefSeq" id="WP_407329003.1">
    <property type="nucleotide sequence ID" value="NZ_CP136865.1"/>
</dbReference>
<dbReference type="InterPro" id="IPR006656">
    <property type="entry name" value="Mopterin_OxRdtase"/>
</dbReference>
<dbReference type="Gene3D" id="3.40.50.740">
    <property type="match status" value="1"/>
</dbReference>
<evidence type="ECO:0000259" key="5">
    <source>
        <dbReference type="SMART" id="SM00926"/>
    </source>
</evidence>
<proteinExistence type="inferred from homology"/>
<dbReference type="InterPro" id="IPR009010">
    <property type="entry name" value="Asp_de-COase-like_dom_sf"/>
</dbReference>
<accession>A0ABZ0IFM1</accession>
<dbReference type="Pfam" id="PF04879">
    <property type="entry name" value="Molybdop_Fe4S4"/>
    <property type="match status" value="1"/>
</dbReference>
<evidence type="ECO:0000256" key="1">
    <source>
        <dbReference type="ARBA" id="ARBA00010312"/>
    </source>
</evidence>
<dbReference type="EMBL" id="CP136865">
    <property type="protein sequence ID" value="WOJ97910.1"/>
    <property type="molecule type" value="Genomic_DNA"/>
</dbReference>
<evidence type="ECO:0000256" key="4">
    <source>
        <dbReference type="ARBA" id="ARBA00023014"/>
    </source>
</evidence>
<dbReference type="Gene3D" id="2.20.25.90">
    <property type="entry name" value="ADC-like domains"/>
    <property type="match status" value="1"/>
</dbReference>
<protein>
    <submittedName>
        <fullName evidence="6">Molybdopterin-dependent oxidoreductase</fullName>
    </submittedName>
</protein>
<keyword evidence="4" id="KW-0411">Iron-sulfur</keyword>
<sequence length="734" mass="82345">MAKNQQIYSVCTICDIGCQLRAETEDGKLKRMIAHDNPALARNVCYKGTAAAHVHNHADRLTKPLKRVGARGDDKWEEISYEQAMDEIAERLKTLVAKYGPETLAVSTSGWNTQTTHSLDRRFMNALGSPNYISGVSLCAGNTAAVNKFTYGWFPFADISNSKCIVLFGHNPRKHSWTPIFNMINQARANGAKVIVLDPRVSEQAEVADMHLSLRSGTDAAMMLGWLNVIINEELYDKEFVAEYTTGFDELRGRVDEYPLERVAEITGVDAKAIAEAARLYATSESACIPWTPITDMQISSTSAIRLQSILRALTGNIDIPGGETFGGFDPNYIPESKIGNHEMLSAEQKAKQLGSDTHPAYTYRAQEMLSEHTERVYGYQYADIVMGCYMANPSSTFRAMATEKPYPVKAFFVLGNNALMSYPNQHQILEAMHNQELIVAHEIFMTPTAMLADYVLPGDVFSERNHISDYWNWKLGMTLSQKAVEPPPETSSTFQFWRDLGHRFGFEELFPWESIEDMLDYRLTPSGRTFAQFADANYMYINTPEYRKYRKTGFATPSGKVELKSSVLEALGFDPLPYYREGPAVSDEYPYNVFTGVREDAFFQTGQRQVKVLRDRMPSPKLFMHPVDAAREGIADHDWVKLQTATGEVTAKVLVKESMKEGHIRVPHGWWYPEMRGDAKLAGAFISSDAVLCPDDAEFLDYEQGIPHFKGFPGRIVKLAEPPAGMSEQVLAG</sequence>
<dbReference type="Proteomes" id="UP001626549">
    <property type="component" value="Chromosome"/>
</dbReference>
<dbReference type="InterPro" id="IPR050612">
    <property type="entry name" value="Prok_Mopterin_Oxidored"/>
</dbReference>
<name>A0ABZ0IFM1_9GAMM</name>
<dbReference type="PANTHER" id="PTHR43742:SF6">
    <property type="entry name" value="OXIDOREDUCTASE YYAE-RELATED"/>
    <property type="match status" value="1"/>
</dbReference>
<keyword evidence="3" id="KW-0408">Iron</keyword>
<keyword evidence="7" id="KW-1185">Reference proteome</keyword>
<dbReference type="SMART" id="SM00926">
    <property type="entry name" value="Molybdop_Fe4S4"/>
    <property type="match status" value="1"/>
</dbReference>
<dbReference type="Pfam" id="PF00384">
    <property type="entry name" value="Molybdopterin"/>
    <property type="match status" value="1"/>
</dbReference>
<gene>
    <name evidence="6" type="ORF">R0137_04865</name>
</gene>
<dbReference type="SUPFAM" id="SSF53706">
    <property type="entry name" value="Formate dehydrogenase/DMSO reductase, domains 1-3"/>
    <property type="match status" value="1"/>
</dbReference>
<dbReference type="InterPro" id="IPR006657">
    <property type="entry name" value="MoPterin_dinucl-bd_dom"/>
</dbReference>
<dbReference type="PANTHER" id="PTHR43742">
    <property type="entry name" value="TRIMETHYLAMINE-N-OXIDE REDUCTASE"/>
    <property type="match status" value="1"/>
</dbReference>
<organism evidence="6 7">
    <name type="scientific">Congregibacter brevis</name>
    <dbReference type="NCBI Taxonomy" id="3081201"/>
    <lineage>
        <taxon>Bacteria</taxon>
        <taxon>Pseudomonadati</taxon>
        <taxon>Pseudomonadota</taxon>
        <taxon>Gammaproteobacteria</taxon>
        <taxon>Cellvibrionales</taxon>
        <taxon>Halieaceae</taxon>
        <taxon>Congregibacter</taxon>
    </lineage>
</organism>
<comment type="similarity">
    <text evidence="1">Belongs to the prokaryotic molybdopterin-containing oxidoreductase family.</text>
</comment>
<evidence type="ECO:0000256" key="3">
    <source>
        <dbReference type="ARBA" id="ARBA00023004"/>
    </source>
</evidence>
<feature type="domain" description="4Fe-4S Mo/W bis-MGD-type" evidence="5">
    <location>
        <begin position="4"/>
        <end position="57"/>
    </location>
</feature>
<dbReference type="InterPro" id="IPR006963">
    <property type="entry name" value="Mopterin_OxRdtase_4Fe-4S_dom"/>
</dbReference>
<dbReference type="Gene3D" id="2.40.40.20">
    <property type="match status" value="1"/>
</dbReference>
<evidence type="ECO:0000313" key="7">
    <source>
        <dbReference type="Proteomes" id="UP001626549"/>
    </source>
</evidence>
<dbReference type="Pfam" id="PF01568">
    <property type="entry name" value="Molydop_binding"/>
    <property type="match status" value="1"/>
</dbReference>
<keyword evidence="2" id="KW-0479">Metal-binding</keyword>